<feature type="compositionally biased region" description="Basic and acidic residues" evidence="1">
    <location>
        <begin position="11"/>
        <end position="20"/>
    </location>
</feature>
<dbReference type="PhylomeDB" id="Q17H39"/>
<dbReference type="HOGENOM" id="CLU_101130_1_0_1"/>
<reference evidence="2" key="1">
    <citation type="submission" date="2005-10" db="EMBL/GenBank/DDBJ databases">
        <authorList>
            <person name="Loftus B.J."/>
            <person name="Nene V.M."/>
            <person name="Hannick L.I."/>
            <person name="Bidwell S."/>
            <person name="Haas B."/>
            <person name="Amedeo P."/>
            <person name="Orvis J."/>
            <person name="Wortman J.R."/>
            <person name="White O.R."/>
            <person name="Salzberg S."/>
            <person name="Shumway M."/>
            <person name="Koo H."/>
            <person name="Zhao Y."/>
            <person name="Holmes M."/>
            <person name="Miller J."/>
            <person name="Schatz M."/>
            <person name="Pop M."/>
            <person name="Pai G."/>
            <person name="Utterback T."/>
            <person name="Rogers Y.-H."/>
            <person name="Kravitz S."/>
            <person name="Fraser C.M."/>
        </authorList>
    </citation>
    <scope>NUCLEOTIDE SEQUENCE</scope>
    <source>
        <strain evidence="2">Liverpool</strain>
    </source>
</reference>
<dbReference type="STRING" id="7159.Q17H39"/>
<dbReference type="PANTHER" id="PTHR10699">
    <property type="entry name" value="NEUROMODULIN"/>
    <property type="match status" value="1"/>
</dbReference>
<dbReference type="SUPFAM" id="SSF52540">
    <property type="entry name" value="P-loop containing nucleoside triphosphate hydrolases"/>
    <property type="match status" value="1"/>
</dbReference>
<dbReference type="EMBL" id="CH477253">
    <property type="protein sequence ID" value="EAT45974.1"/>
    <property type="molecule type" value="Genomic_DNA"/>
</dbReference>
<dbReference type="PaxDb" id="7159-AAEL002817-PA"/>
<dbReference type="InterPro" id="IPR027417">
    <property type="entry name" value="P-loop_NTPase"/>
</dbReference>
<evidence type="ECO:0000256" key="1">
    <source>
        <dbReference type="SAM" id="MobiDB-lite"/>
    </source>
</evidence>
<dbReference type="CDD" id="cd23767">
    <property type="entry name" value="IQCD"/>
    <property type="match status" value="1"/>
</dbReference>
<feature type="region of interest" description="Disordered" evidence="1">
    <location>
        <begin position="62"/>
        <end position="139"/>
    </location>
</feature>
<dbReference type="Gene3D" id="1.20.5.190">
    <property type="match status" value="2"/>
</dbReference>
<dbReference type="VEuPathDB" id="VectorBase:AAEL002817"/>
<dbReference type="PROSITE" id="PS50096">
    <property type="entry name" value="IQ"/>
    <property type="match status" value="3"/>
</dbReference>
<dbReference type="Pfam" id="PF00612">
    <property type="entry name" value="IQ"/>
    <property type="match status" value="3"/>
</dbReference>
<proteinExistence type="predicted"/>
<dbReference type="AlphaFoldDB" id="Q17H39"/>
<accession>Q17H39</accession>
<gene>
    <name evidence="2" type="ORF">AaeL_AAEL002817</name>
</gene>
<reference evidence="2" key="2">
    <citation type="journal article" date="2007" name="Science">
        <title>Genome sequence of Aedes aegypti, a major arbovirus vector.</title>
        <authorList>
            <person name="Nene V."/>
            <person name="Wortman J.R."/>
            <person name="Lawson D."/>
            <person name="Haas B."/>
            <person name="Kodira C."/>
            <person name="Tu Z.J."/>
            <person name="Loftus B."/>
            <person name="Xi Z."/>
            <person name="Megy K."/>
            <person name="Grabherr M."/>
            <person name="Ren Q."/>
            <person name="Zdobnov E.M."/>
            <person name="Lobo N.F."/>
            <person name="Campbell K.S."/>
            <person name="Brown S.E."/>
            <person name="Bonaldo M.F."/>
            <person name="Zhu J."/>
            <person name="Sinkins S.P."/>
            <person name="Hogenkamp D.G."/>
            <person name="Amedeo P."/>
            <person name="Arensburger P."/>
            <person name="Atkinson P.W."/>
            <person name="Bidwell S."/>
            <person name="Biedler J."/>
            <person name="Birney E."/>
            <person name="Bruggner R.V."/>
            <person name="Costas J."/>
            <person name="Coy M.R."/>
            <person name="Crabtree J."/>
            <person name="Crawford M."/>
            <person name="Debruyn B."/>
            <person name="Decaprio D."/>
            <person name="Eiglmeier K."/>
            <person name="Eisenstadt E."/>
            <person name="El-Dorry H."/>
            <person name="Gelbart W.M."/>
            <person name="Gomes S.L."/>
            <person name="Hammond M."/>
            <person name="Hannick L.I."/>
            <person name="Hogan J.R."/>
            <person name="Holmes M.H."/>
            <person name="Jaffe D."/>
            <person name="Johnston J.S."/>
            <person name="Kennedy R.C."/>
            <person name="Koo H."/>
            <person name="Kravitz S."/>
            <person name="Kriventseva E.V."/>
            <person name="Kulp D."/>
            <person name="Labutti K."/>
            <person name="Lee E."/>
            <person name="Li S."/>
            <person name="Lovin D.D."/>
            <person name="Mao C."/>
            <person name="Mauceli E."/>
            <person name="Menck C.F."/>
            <person name="Miller J.R."/>
            <person name="Montgomery P."/>
            <person name="Mori A."/>
            <person name="Nascimento A.L."/>
            <person name="Naveira H.F."/>
            <person name="Nusbaum C."/>
            <person name="O'leary S."/>
            <person name="Orvis J."/>
            <person name="Pertea M."/>
            <person name="Quesneville H."/>
            <person name="Reidenbach K.R."/>
            <person name="Rogers Y.H."/>
            <person name="Roth C.W."/>
            <person name="Schneider J.R."/>
            <person name="Schatz M."/>
            <person name="Shumway M."/>
            <person name="Stanke M."/>
            <person name="Stinson E.O."/>
            <person name="Tubio J.M."/>
            <person name="Vanzee J.P."/>
            <person name="Verjovski-Almeida S."/>
            <person name="Werner D."/>
            <person name="White O."/>
            <person name="Wyder S."/>
            <person name="Zeng Q."/>
            <person name="Zhao Q."/>
            <person name="Zhao Y."/>
            <person name="Hill C.A."/>
            <person name="Raikhel A.S."/>
            <person name="Soares M.B."/>
            <person name="Knudson D.L."/>
            <person name="Lee N.H."/>
            <person name="Galagan J."/>
            <person name="Salzberg S.L."/>
            <person name="Paulsen I.T."/>
            <person name="Dimopoulos G."/>
            <person name="Collins F.H."/>
            <person name="Birren B."/>
            <person name="Fraser-Liggett C.M."/>
            <person name="Severson D.W."/>
        </authorList>
    </citation>
    <scope>NUCLEOTIDE SEQUENCE [LARGE SCALE GENOMIC DNA]</scope>
    <source>
        <strain evidence="2">Liverpool</strain>
    </source>
</reference>
<evidence type="ECO:0000313" key="2">
    <source>
        <dbReference type="EMBL" id="EAT45974.1"/>
    </source>
</evidence>
<dbReference type="FunFam" id="1.20.5.190:FF:000055">
    <property type="entry name" value="Putative microtubule-associated protein futsch"/>
    <property type="match status" value="1"/>
</dbReference>
<dbReference type="OMA" id="EDRCATK"/>
<feature type="compositionally biased region" description="Low complexity" evidence="1">
    <location>
        <begin position="100"/>
        <end position="125"/>
    </location>
</feature>
<dbReference type="PANTHER" id="PTHR10699:SF11">
    <property type="entry name" value="IGLOO, ISOFORM A"/>
    <property type="match status" value="1"/>
</dbReference>
<dbReference type="Proteomes" id="UP000682892">
    <property type="component" value="Chromosome 1"/>
</dbReference>
<sequence>MQEDDSVMGVKEIESARMGDDTSEIEASYIKSVSSPKTEAITLKDDQRTALDSFVDSLKPVVNEMHVHPSSPNSSQSEDDAATKIQAGFRGYRVRKQMRQGRSGSSQGSSTGVGSSSGGSQTQRSPRVSKKGTLEDKSAAKIQAGVRGFLVRKRQKVAADAATKIQASFRGFKTRKDLKSTTKKDK</sequence>
<dbReference type="GO" id="GO:0005516">
    <property type="term" value="F:calmodulin binding"/>
    <property type="evidence" value="ECO:0007669"/>
    <property type="project" value="TreeGrafter"/>
</dbReference>
<evidence type="ECO:0000313" key="3">
    <source>
        <dbReference type="Proteomes" id="UP000682892"/>
    </source>
</evidence>
<dbReference type="InterPro" id="IPR000048">
    <property type="entry name" value="IQ_motif_EF-hand-BS"/>
</dbReference>
<protein>
    <submittedName>
        <fullName evidence="2">AAEL002817-PA</fullName>
    </submittedName>
</protein>
<name>Q17H39_AEDAE</name>
<dbReference type="eggNOG" id="ENOG502SARE">
    <property type="taxonomic scope" value="Eukaryota"/>
</dbReference>
<organism evidence="2 3">
    <name type="scientific">Aedes aegypti</name>
    <name type="common">Yellowfever mosquito</name>
    <name type="synonym">Culex aegypti</name>
    <dbReference type="NCBI Taxonomy" id="7159"/>
    <lineage>
        <taxon>Eukaryota</taxon>
        <taxon>Metazoa</taxon>
        <taxon>Ecdysozoa</taxon>
        <taxon>Arthropoda</taxon>
        <taxon>Hexapoda</taxon>
        <taxon>Insecta</taxon>
        <taxon>Pterygota</taxon>
        <taxon>Neoptera</taxon>
        <taxon>Endopterygota</taxon>
        <taxon>Diptera</taxon>
        <taxon>Nematocera</taxon>
        <taxon>Culicoidea</taxon>
        <taxon>Culicidae</taxon>
        <taxon>Culicinae</taxon>
        <taxon>Aedini</taxon>
        <taxon>Aedes</taxon>
        <taxon>Stegomyia</taxon>
    </lineage>
</organism>
<dbReference type="SMART" id="SM00015">
    <property type="entry name" value="IQ"/>
    <property type="match status" value="3"/>
</dbReference>
<reference evidence="2" key="3">
    <citation type="submission" date="2012-09" db="EMBL/GenBank/DDBJ databases">
        <authorList>
            <consortium name="VectorBase"/>
        </authorList>
    </citation>
    <scope>NUCLEOTIDE SEQUENCE</scope>
    <source>
        <strain evidence="2">Liverpool</strain>
    </source>
</reference>
<feature type="region of interest" description="Disordered" evidence="1">
    <location>
        <begin position="1"/>
        <end position="21"/>
    </location>
</feature>